<comment type="similarity">
    <text evidence="1">Belongs to the type-B carboxylesterase/lipase family.</text>
</comment>
<accession>A0A8S1AZR3</accession>
<evidence type="ECO:0000259" key="4">
    <source>
        <dbReference type="Pfam" id="PF00135"/>
    </source>
</evidence>
<keyword evidence="2" id="KW-0325">Glycoprotein</keyword>
<dbReference type="Pfam" id="PF00135">
    <property type="entry name" value="COesterase"/>
    <property type="match status" value="1"/>
</dbReference>
<organism evidence="5 6">
    <name type="scientific">Arctia plantaginis</name>
    <name type="common">Wood tiger moth</name>
    <name type="synonym">Phalaena plantaginis</name>
    <dbReference type="NCBI Taxonomy" id="874455"/>
    <lineage>
        <taxon>Eukaryota</taxon>
        <taxon>Metazoa</taxon>
        <taxon>Ecdysozoa</taxon>
        <taxon>Arthropoda</taxon>
        <taxon>Hexapoda</taxon>
        <taxon>Insecta</taxon>
        <taxon>Pterygota</taxon>
        <taxon>Neoptera</taxon>
        <taxon>Endopterygota</taxon>
        <taxon>Lepidoptera</taxon>
        <taxon>Glossata</taxon>
        <taxon>Ditrysia</taxon>
        <taxon>Noctuoidea</taxon>
        <taxon>Erebidae</taxon>
        <taxon>Arctiinae</taxon>
        <taxon>Arctia</taxon>
    </lineage>
</organism>
<feature type="chain" id="PRO_5035855125" description="Carboxylesterase type B domain-containing protein" evidence="3">
    <location>
        <begin position="18"/>
        <end position="184"/>
    </location>
</feature>
<dbReference type="InterPro" id="IPR051093">
    <property type="entry name" value="Neuroligin/BSAL"/>
</dbReference>
<keyword evidence="3" id="KW-0732">Signal</keyword>
<comment type="caution">
    <text evidence="5">The sequence shown here is derived from an EMBL/GenBank/DDBJ whole genome shotgun (WGS) entry which is preliminary data.</text>
</comment>
<dbReference type="EMBL" id="CADEBD010000348">
    <property type="protein sequence ID" value="CAB3250534.1"/>
    <property type="molecule type" value="Genomic_DNA"/>
</dbReference>
<gene>
    <name evidence="5" type="ORF">APLA_LOCUS13139</name>
</gene>
<dbReference type="InterPro" id="IPR029058">
    <property type="entry name" value="AB_hydrolase_fold"/>
</dbReference>
<evidence type="ECO:0000313" key="5">
    <source>
        <dbReference type="EMBL" id="CAB3250534.1"/>
    </source>
</evidence>
<dbReference type="InterPro" id="IPR002018">
    <property type="entry name" value="CarbesteraseB"/>
</dbReference>
<evidence type="ECO:0000313" key="6">
    <source>
        <dbReference type="Proteomes" id="UP000494256"/>
    </source>
</evidence>
<name>A0A8S1AZR3_ARCPL</name>
<evidence type="ECO:0000256" key="3">
    <source>
        <dbReference type="SAM" id="SignalP"/>
    </source>
</evidence>
<evidence type="ECO:0000256" key="1">
    <source>
        <dbReference type="ARBA" id="ARBA00005964"/>
    </source>
</evidence>
<feature type="signal peptide" evidence="3">
    <location>
        <begin position="1"/>
        <end position="17"/>
    </location>
</feature>
<dbReference type="OrthoDB" id="440781at2759"/>
<proteinExistence type="inferred from homology"/>
<dbReference type="SUPFAM" id="SSF53474">
    <property type="entry name" value="alpha/beta-Hydrolases"/>
    <property type="match status" value="1"/>
</dbReference>
<dbReference type="Proteomes" id="UP000494256">
    <property type="component" value="Unassembled WGS sequence"/>
</dbReference>
<sequence>MWRSMQLMLCFVTANIGYRDDPSYVMTSQGPVRGQKENDGVYTFYNIPYATAPTGEDKFKAPLQPPEWTAPFEAVDKDVICPQAEFGNNQFMKKKNMQSNCLIANVNPVPEESSLPLSWPPTNADRDPYITLGPTVEISGRILEEQINFWDEIYRKHYRDPIPPPKSSPATSSHRIKMFQKRIG</sequence>
<dbReference type="Gene3D" id="3.40.50.1820">
    <property type="entry name" value="alpha/beta hydrolase"/>
    <property type="match status" value="1"/>
</dbReference>
<evidence type="ECO:0000256" key="2">
    <source>
        <dbReference type="ARBA" id="ARBA00023180"/>
    </source>
</evidence>
<protein>
    <recommendedName>
        <fullName evidence="4">Carboxylesterase type B domain-containing protein</fullName>
    </recommendedName>
</protein>
<reference evidence="5 6" key="1">
    <citation type="submission" date="2020-04" db="EMBL/GenBank/DDBJ databases">
        <authorList>
            <person name="Wallbank WR R."/>
            <person name="Pardo Diaz C."/>
            <person name="Kozak K."/>
            <person name="Martin S."/>
            <person name="Jiggins C."/>
            <person name="Moest M."/>
            <person name="Warren A I."/>
            <person name="Byers J.R.P. K."/>
            <person name="Montejo-Kovacevich G."/>
            <person name="Yen C E."/>
        </authorList>
    </citation>
    <scope>NUCLEOTIDE SEQUENCE [LARGE SCALE GENOMIC DNA]</scope>
</reference>
<dbReference type="AlphaFoldDB" id="A0A8S1AZR3"/>
<dbReference type="PANTHER" id="PTHR43903">
    <property type="entry name" value="NEUROLIGIN"/>
    <property type="match status" value="1"/>
</dbReference>
<feature type="domain" description="Carboxylesterase type B" evidence="4">
    <location>
        <begin position="23"/>
        <end position="111"/>
    </location>
</feature>